<protein>
    <submittedName>
        <fullName evidence="1">Uncharacterized protein</fullName>
    </submittedName>
</protein>
<accession>A0ACC2PLB1</accession>
<sequence length="140" mass="16206">MKARVEGRGLGVREQRKWIREAVRAASRYRGVYAQDEIQRRTIRHKKPGCAGDKEPFSTCTQGRTEAIGIRAQGTYIEMVQQPAMRLRVERKQKQRALPRIFNGAMLCEARSVKLCRELKRLSRRRARAGGAEEMRYGRC</sequence>
<gene>
    <name evidence="1" type="ORF">QAD02_019992</name>
</gene>
<reference evidence="1" key="1">
    <citation type="submission" date="2023-04" db="EMBL/GenBank/DDBJ databases">
        <title>A chromosome-level genome assembly of the parasitoid wasp Eretmocerus hayati.</title>
        <authorList>
            <person name="Zhong Y."/>
            <person name="Liu S."/>
            <person name="Liu Y."/>
        </authorList>
    </citation>
    <scope>NUCLEOTIDE SEQUENCE</scope>
    <source>
        <strain evidence="1">ZJU_SS_LIU_2023</strain>
    </source>
</reference>
<name>A0ACC2PLB1_9HYME</name>
<dbReference type="Proteomes" id="UP001239111">
    <property type="component" value="Chromosome 1"/>
</dbReference>
<organism evidence="1 2">
    <name type="scientific">Eretmocerus hayati</name>
    <dbReference type="NCBI Taxonomy" id="131215"/>
    <lineage>
        <taxon>Eukaryota</taxon>
        <taxon>Metazoa</taxon>
        <taxon>Ecdysozoa</taxon>
        <taxon>Arthropoda</taxon>
        <taxon>Hexapoda</taxon>
        <taxon>Insecta</taxon>
        <taxon>Pterygota</taxon>
        <taxon>Neoptera</taxon>
        <taxon>Endopterygota</taxon>
        <taxon>Hymenoptera</taxon>
        <taxon>Apocrita</taxon>
        <taxon>Proctotrupomorpha</taxon>
        <taxon>Chalcidoidea</taxon>
        <taxon>Aphelinidae</taxon>
        <taxon>Aphelininae</taxon>
        <taxon>Eretmocerus</taxon>
    </lineage>
</organism>
<proteinExistence type="predicted"/>
<evidence type="ECO:0000313" key="2">
    <source>
        <dbReference type="Proteomes" id="UP001239111"/>
    </source>
</evidence>
<keyword evidence="2" id="KW-1185">Reference proteome</keyword>
<evidence type="ECO:0000313" key="1">
    <source>
        <dbReference type="EMBL" id="KAJ8684200.1"/>
    </source>
</evidence>
<comment type="caution">
    <text evidence="1">The sequence shown here is derived from an EMBL/GenBank/DDBJ whole genome shotgun (WGS) entry which is preliminary data.</text>
</comment>
<dbReference type="EMBL" id="CM056741">
    <property type="protein sequence ID" value="KAJ8684200.1"/>
    <property type="molecule type" value="Genomic_DNA"/>
</dbReference>